<keyword evidence="4" id="KW-0238">DNA-binding</keyword>
<proteinExistence type="predicted"/>
<reference evidence="8 9" key="1">
    <citation type="submission" date="2019-06" db="EMBL/GenBank/DDBJ databases">
        <title>Genome Sequence of the Brown Rot Fungal Pathogen Monilinia fructicola.</title>
        <authorList>
            <person name="De Miccolis Angelini R.M."/>
            <person name="Landi L."/>
            <person name="Abate D."/>
            <person name="Pollastro S."/>
            <person name="Romanazzi G."/>
            <person name="Faretra F."/>
        </authorList>
    </citation>
    <scope>NUCLEOTIDE SEQUENCE [LARGE SCALE GENOMIC DNA]</scope>
    <source>
        <strain evidence="8 9">Mfrc123</strain>
    </source>
</reference>
<dbReference type="CDD" id="cd12148">
    <property type="entry name" value="fungal_TF_MHR"/>
    <property type="match status" value="1"/>
</dbReference>
<keyword evidence="2" id="KW-0862">Zinc</keyword>
<evidence type="ECO:0000313" key="8">
    <source>
        <dbReference type="EMBL" id="KAA8573710.1"/>
    </source>
</evidence>
<evidence type="ECO:0000259" key="7">
    <source>
        <dbReference type="Pfam" id="PF04082"/>
    </source>
</evidence>
<keyword evidence="6" id="KW-0539">Nucleus</keyword>
<keyword evidence="1" id="KW-0479">Metal-binding</keyword>
<dbReference type="InterPro" id="IPR007219">
    <property type="entry name" value="XnlR_reg_dom"/>
</dbReference>
<sequence>MLFRCVREHPSDLAVQGLALLSWRELMLENNSMAYTYIAMATGLILHLGLHVSNLGPGKSPDSASNIDSTNDDYIRKRRIRSFWAYFSVDRMVTSSLGMNCTIHWQRIRMSSFVGALDHDPLLDELAHDKFCQLWHLWDSFMDQRYAFEWTYLKASQRQNLLNRAHKALTDFYADTDNKLALSKNYMPQTFLLFQLAYHTALLLIHRPFLNEPKGSETLSFALRSATNAAASIARIVRAYRKFRGFAGVNPQIIDYILSAAVIHLLNATSGRNFLGRQSANSLRVCSDALIEIQNTWMPQASRAIRQIQELADRWKVVWALPLHLSQRLPAREIPPDHNETTIPSQEWTSIPPSIPPIPYDCDIDAMGADTCTLIFITTSGICGTQACLRTRWSMSISQNILHISQVLSGFSTKALWVYDSNGRKCQ</sequence>
<comment type="caution">
    <text evidence="8">The sequence shown here is derived from an EMBL/GenBank/DDBJ whole genome shotgun (WGS) entry which is preliminary data.</text>
</comment>
<dbReference type="EMBL" id="VICG01000003">
    <property type="protein sequence ID" value="KAA8573710.1"/>
    <property type="molecule type" value="Genomic_DNA"/>
</dbReference>
<keyword evidence="5" id="KW-0804">Transcription</keyword>
<accession>A0A5M9JYI3</accession>
<dbReference type="PANTHER" id="PTHR31313:SF81">
    <property type="entry name" value="TY1 ENHANCER ACTIVATOR"/>
    <property type="match status" value="1"/>
</dbReference>
<dbReference type="GO" id="GO:0003677">
    <property type="term" value="F:DNA binding"/>
    <property type="evidence" value="ECO:0007669"/>
    <property type="project" value="UniProtKB-KW"/>
</dbReference>
<evidence type="ECO:0000256" key="5">
    <source>
        <dbReference type="ARBA" id="ARBA00023163"/>
    </source>
</evidence>
<protein>
    <recommendedName>
        <fullName evidence="7">Xylanolytic transcriptional activator regulatory domain-containing protein</fullName>
    </recommendedName>
</protein>
<name>A0A5M9JYI3_MONFR</name>
<organism evidence="8 9">
    <name type="scientific">Monilinia fructicola</name>
    <name type="common">Brown rot fungus</name>
    <name type="synonym">Ciboria fructicola</name>
    <dbReference type="NCBI Taxonomy" id="38448"/>
    <lineage>
        <taxon>Eukaryota</taxon>
        <taxon>Fungi</taxon>
        <taxon>Dikarya</taxon>
        <taxon>Ascomycota</taxon>
        <taxon>Pezizomycotina</taxon>
        <taxon>Leotiomycetes</taxon>
        <taxon>Helotiales</taxon>
        <taxon>Sclerotiniaceae</taxon>
        <taxon>Monilinia</taxon>
    </lineage>
</organism>
<gene>
    <name evidence="8" type="ORF">EYC84_005281</name>
</gene>
<evidence type="ECO:0000313" key="9">
    <source>
        <dbReference type="Proteomes" id="UP000322873"/>
    </source>
</evidence>
<evidence type="ECO:0000256" key="2">
    <source>
        <dbReference type="ARBA" id="ARBA00022833"/>
    </source>
</evidence>
<dbReference type="Proteomes" id="UP000322873">
    <property type="component" value="Unassembled WGS sequence"/>
</dbReference>
<evidence type="ECO:0000256" key="6">
    <source>
        <dbReference type="ARBA" id="ARBA00023242"/>
    </source>
</evidence>
<dbReference type="AlphaFoldDB" id="A0A5M9JYI3"/>
<evidence type="ECO:0000256" key="3">
    <source>
        <dbReference type="ARBA" id="ARBA00023015"/>
    </source>
</evidence>
<evidence type="ECO:0000256" key="1">
    <source>
        <dbReference type="ARBA" id="ARBA00022723"/>
    </source>
</evidence>
<dbReference type="GO" id="GO:0006351">
    <property type="term" value="P:DNA-templated transcription"/>
    <property type="evidence" value="ECO:0007669"/>
    <property type="project" value="InterPro"/>
</dbReference>
<keyword evidence="9" id="KW-1185">Reference proteome</keyword>
<dbReference type="Pfam" id="PF04082">
    <property type="entry name" value="Fungal_trans"/>
    <property type="match status" value="1"/>
</dbReference>
<dbReference type="PANTHER" id="PTHR31313">
    <property type="entry name" value="TY1 ENHANCER ACTIVATOR"/>
    <property type="match status" value="1"/>
</dbReference>
<keyword evidence="3" id="KW-0805">Transcription regulation</keyword>
<dbReference type="InterPro" id="IPR051615">
    <property type="entry name" value="Transcr_Regulatory_Elem"/>
</dbReference>
<dbReference type="VEuPathDB" id="FungiDB:MFRU_001g03450"/>
<feature type="domain" description="Xylanolytic transcriptional activator regulatory" evidence="7">
    <location>
        <begin position="14"/>
        <end position="109"/>
    </location>
</feature>
<evidence type="ECO:0000256" key="4">
    <source>
        <dbReference type="ARBA" id="ARBA00023125"/>
    </source>
</evidence>
<dbReference type="GO" id="GO:0008270">
    <property type="term" value="F:zinc ion binding"/>
    <property type="evidence" value="ECO:0007669"/>
    <property type="project" value="InterPro"/>
</dbReference>